<keyword evidence="2" id="KW-1185">Reference proteome</keyword>
<proteinExistence type="predicted"/>
<evidence type="ECO:0000313" key="1">
    <source>
        <dbReference type="EMBL" id="BBX87979.1"/>
    </source>
</evidence>
<dbReference type="EMBL" id="AP022577">
    <property type="protein sequence ID" value="BBX87979.1"/>
    <property type="molecule type" value="Genomic_DNA"/>
</dbReference>
<evidence type="ECO:0000313" key="2">
    <source>
        <dbReference type="Proteomes" id="UP000465609"/>
    </source>
</evidence>
<accession>A0ABN5Z4K3</accession>
<sequence length="59" mass="6348">MRIVIHAPVIHSFIHPAGLPRSEAVNIAQGLTAALADMGIRVEPSEIEILPDSECSCRD</sequence>
<protein>
    <submittedName>
        <fullName evidence="1">Uncharacterized protein</fullName>
    </submittedName>
</protein>
<name>A0ABN5Z4K3_9MYCO</name>
<reference evidence="1 2" key="1">
    <citation type="journal article" date="2019" name="Emerg. Microbes Infect.">
        <title>Comprehensive subspecies identification of 175 nontuberculous mycobacteria species based on 7547 genomic profiles.</title>
        <authorList>
            <person name="Matsumoto Y."/>
            <person name="Kinjo T."/>
            <person name="Motooka D."/>
            <person name="Nabeya D."/>
            <person name="Jung N."/>
            <person name="Uechi K."/>
            <person name="Horii T."/>
            <person name="Iida T."/>
            <person name="Fujita J."/>
            <person name="Nakamura S."/>
        </authorList>
    </citation>
    <scope>NUCLEOTIDE SEQUENCE [LARGE SCALE GENOMIC DNA]</scope>
    <source>
        <strain evidence="1 2">JCM 15296</strain>
    </source>
</reference>
<dbReference type="RefSeq" id="WP_138233515.1">
    <property type="nucleotide sequence ID" value="NZ_AP022577.1"/>
</dbReference>
<gene>
    <name evidence="1" type="ORF">MAUB_58520</name>
</gene>
<organism evidence="1 2">
    <name type="scientific">Mycolicibacterium aubagnense</name>
    <dbReference type="NCBI Taxonomy" id="319707"/>
    <lineage>
        <taxon>Bacteria</taxon>
        <taxon>Bacillati</taxon>
        <taxon>Actinomycetota</taxon>
        <taxon>Actinomycetes</taxon>
        <taxon>Mycobacteriales</taxon>
        <taxon>Mycobacteriaceae</taxon>
        <taxon>Mycolicibacterium</taxon>
    </lineage>
</organism>
<dbReference type="Proteomes" id="UP000465609">
    <property type="component" value="Chromosome"/>
</dbReference>